<feature type="chain" id="PRO_5037046721" evidence="1">
    <location>
        <begin position="27"/>
        <end position="517"/>
    </location>
</feature>
<feature type="domain" description="Peptidase S12 Pab87-related C-terminal" evidence="3">
    <location>
        <begin position="411"/>
        <end position="505"/>
    </location>
</feature>
<dbReference type="GO" id="GO:0016787">
    <property type="term" value="F:hydrolase activity"/>
    <property type="evidence" value="ECO:0007669"/>
    <property type="project" value="UniProtKB-KW"/>
</dbReference>
<feature type="signal peptide" evidence="1">
    <location>
        <begin position="1"/>
        <end position="26"/>
    </location>
</feature>
<organism evidence="4 5">
    <name type="scientific">Microvirga alba</name>
    <dbReference type="NCBI Taxonomy" id="2791025"/>
    <lineage>
        <taxon>Bacteria</taxon>
        <taxon>Pseudomonadati</taxon>
        <taxon>Pseudomonadota</taxon>
        <taxon>Alphaproteobacteria</taxon>
        <taxon>Hyphomicrobiales</taxon>
        <taxon>Methylobacteriaceae</taxon>
        <taxon>Microvirga</taxon>
    </lineage>
</organism>
<dbReference type="Proteomes" id="UP000599312">
    <property type="component" value="Unassembled WGS sequence"/>
</dbReference>
<evidence type="ECO:0000256" key="1">
    <source>
        <dbReference type="SAM" id="SignalP"/>
    </source>
</evidence>
<evidence type="ECO:0000313" key="5">
    <source>
        <dbReference type="Proteomes" id="UP000599312"/>
    </source>
</evidence>
<evidence type="ECO:0000313" key="4">
    <source>
        <dbReference type="EMBL" id="MBF9233169.1"/>
    </source>
</evidence>
<dbReference type="Pfam" id="PF00144">
    <property type="entry name" value="Beta-lactamase"/>
    <property type="match status" value="1"/>
</dbReference>
<dbReference type="InterPro" id="IPR001466">
    <property type="entry name" value="Beta-lactam-related"/>
</dbReference>
<dbReference type="SUPFAM" id="SSF56601">
    <property type="entry name" value="beta-lactamase/transpeptidase-like"/>
    <property type="match status" value="1"/>
</dbReference>
<dbReference type="InterPro" id="IPR021860">
    <property type="entry name" value="Peptidase_S12_Pab87-rel_C"/>
</dbReference>
<dbReference type="Gene3D" id="2.40.128.600">
    <property type="match status" value="1"/>
</dbReference>
<gene>
    <name evidence="4" type="ORF">I2H38_07215</name>
</gene>
<dbReference type="InterPro" id="IPR012338">
    <property type="entry name" value="Beta-lactam/transpept-like"/>
</dbReference>
<reference evidence="4" key="1">
    <citation type="submission" date="2020-11" db="EMBL/GenBank/DDBJ databases">
        <authorList>
            <person name="Kim M.K."/>
        </authorList>
    </citation>
    <scope>NUCLEOTIDE SEQUENCE</scope>
    <source>
        <strain evidence="4">BT350</strain>
    </source>
</reference>
<dbReference type="PANTHER" id="PTHR46825">
    <property type="entry name" value="D-ALANYL-D-ALANINE-CARBOXYPEPTIDASE/ENDOPEPTIDASE AMPH"/>
    <property type="match status" value="1"/>
</dbReference>
<dbReference type="Pfam" id="PF11954">
    <property type="entry name" value="DUF3471"/>
    <property type="match status" value="1"/>
</dbReference>
<keyword evidence="5" id="KW-1185">Reference proteome</keyword>
<accession>A0A931BPA0</accession>
<dbReference type="Gene3D" id="3.40.710.10">
    <property type="entry name" value="DD-peptidase/beta-lactamase superfamily"/>
    <property type="match status" value="1"/>
</dbReference>
<sequence>MSPFGSSCSAALALALSLAGAPPVLAQGPGDASAIRERITRLIPEFETYLQSGMKDFKVPGVAVGIVHDDKLIYAKGFGVRERGKPDQVSPNTIFQIGSTTKAFLSTTLAQAVDSGKLSWSARVSDLMPEFQLSDPWIGREFRVLDLAAQRGGFTPYVNDALSLLGYDRATLIHSLRDAPITATFRSDFTYVNIPHIVAGEILARKAGVSSWSEVVKANILDPLGMSSTTATPEAIEKAPDHATGHRTTKADPVAIPFHASFPYAFGPAGALNSNIPDMAQWLRMQLGRGQFEDRFIVSEKNLDVTWTPRVAISERTAYAVGWVVNATPNGRIIWHNGGTSGFGAHAGFVPDRDLGIVILSNLENTGLPDAAAQWFYDRVMGNDAVDNVALALEAMRAKQEEERQKEARAKRVFPPQDLSSFAGNYASSIIGDATVQLAATKLQIKLEETDATLTLEQLDTDTFNARLDPTGPFAPVVALGGDDPVTQVRFERDDSGAIKRMRWLAPSLPHVLERQP</sequence>
<dbReference type="RefSeq" id="WP_196271134.1">
    <property type="nucleotide sequence ID" value="NZ_JADQDO010000002.1"/>
</dbReference>
<feature type="domain" description="Beta-lactamase-related" evidence="2">
    <location>
        <begin position="47"/>
        <end position="370"/>
    </location>
</feature>
<evidence type="ECO:0000259" key="3">
    <source>
        <dbReference type="Pfam" id="PF11954"/>
    </source>
</evidence>
<keyword evidence="4" id="KW-0378">Hydrolase</keyword>
<proteinExistence type="predicted"/>
<dbReference type="AlphaFoldDB" id="A0A931BPA0"/>
<dbReference type="EMBL" id="JADQDO010000002">
    <property type="protein sequence ID" value="MBF9233169.1"/>
    <property type="molecule type" value="Genomic_DNA"/>
</dbReference>
<dbReference type="InterPro" id="IPR050491">
    <property type="entry name" value="AmpC-like"/>
</dbReference>
<dbReference type="PANTHER" id="PTHR46825:SF15">
    <property type="entry name" value="BETA-LACTAMASE-RELATED DOMAIN-CONTAINING PROTEIN"/>
    <property type="match status" value="1"/>
</dbReference>
<protein>
    <submittedName>
        <fullName evidence="4">Serine hydrolase</fullName>
    </submittedName>
</protein>
<comment type="caution">
    <text evidence="4">The sequence shown here is derived from an EMBL/GenBank/DDBJ whole genome shotgun (WGS) entry which is preliminary data.</text>
</comment>
<evidence type="ECO:0000259" key="2">
    <source>
        <dbReference type="Pfam" id="PF00144"/>
    </source>
</evidence>
<keyword evidence="1" id="KW-0732">Signal</keyword>
<name>A0A931BPA0_9HYPH</name>